<comment type="caution">
    <text evidence="4">The sequence shown here is derived from an EMBL/GenBank/DDBJ whole genome shotgun (WGS) entry which is preliminary data.</text>
</comment>
<dbReference type="GO" id="GO:0009294">
    <property type="term" value="P:DNA-mediated transformation"/>
    <property type="evidence" value="ECO:0007669"/>
    <property type="project" value="InterPro"/>
</dbReference>
<evidence type="ECO:0000259" key="2">
    <source>
        <dbReference type="Pfam" id="PF02481"/>
    </source>
</evidence>
<dbReference type="PANTHER" id="PTHR43022:SF1">
    <property type="entry name" value="PROTEIN SMF"/>
    <property type="match status" value="1"/>
</dbReference>
<dbReference type="AlphaFoldDB" id="A0A2N1UP87"/>
<gene>
    <name evidence="4" type="primary">dprA</name>
    <name evidence="4" type="ORF">CVV26_00320</name>
</gene>
<evidence type="ECO:0000259" key="3">
    <source>
        <dbReference type="Pfam" id="PF17782"/>
    </source>
</evidence>
<reference evidence="4 5" key="1">
    <citation type="journal article" date="2017" name="ISME J.">
        <title>Potential for microbial H2 and metal transformations associated with novel bacteria and archaea in deep terrestrial subsurface sediments.</title>
        <authorList>
            <person name="Hernsdorf A.W."/>
            <person name="Amano Y."/>
            <person name="Miyakawa K."/>
            <person name="Ise K."/>
            <person name="Suzuki Y."/>
            <person name="Anantharaman K."/>
            <person name="Probst A."/>
            <person name="Burstein D."/>
            <person name="Thomas B.C."/>
            <person name="Banfield J.F."/>
        </authorList>
    </citation>
    <scope>NUCLEOTIDE SEQUENCE [LARGE SCALE GENOMIC DNA]</scope>
    <source>
        <strain evidence="4">HGW-Kuenenbacteria-1</strain>
    </source>
</reference>
<organism evidence="4 5">
    <name type="scientific">Candidatus Kuenenbacteria bacterium HGW-Kuenenbacteria-1</name>
    <dbReference type="NCBI Taxonomy" id="2013812"/>
    <lineage>
        <taxon>Bacteria</taxon>
        <taxon>Candidatus Kueneniibacteriota</taxon>
    </lineage>
</organism>
<dbReference type="Gene3D" id="3.40.50.450">
    <property type="match status" value="1"/>
</dbReference>
<dbReference type="InterPro" id="IPR041614">
    <property type="entry name" value="DprA_WH"/>
</dbReference>
<evidence type="ECO:0000313" key="5">
    <source>
        <dbReference type="Proteomes" id="UP000233414"/>
    </source>
</evidence>
<sequence length="362" mass="40902">MNDLKYWVAFSYLSEIGSARFQKLLNYFKSLEKAWTAGVSELEKAGIENKIAERIILKRKQINPDEKMEKCEKENIRVITFNDPQYPKLLKEINSFPALLFYKGNFQRQDEFSLAIIGTRKMSLYGKQIIVEIIRDLVQTNLVIVSGLARGVDTLAHQITLEFAGRTIAVLGSGLNEKNIYPFENKALAQKIVEQNGLLLSEYPPETFPQKYFFPYRNRIVAGLTLGTLVIEAPERSGALITARYALEQGREIFAVPGNVHSLNSVGCNNLIKMGGKLVNNANDILDALNFVRTVKPIVRKVIKPSNKEEAELLKYLSEEPIHVDKLIEFSKLSPTDINSVLTMMEINGKIKHLGGMYYILG</sequence>
<dbReference type="SUPFAM" id="SSF102405">
    <property type="entry name" value="MCP/YpsA-like"/>
    <property type="match status" value="1"/>
</dbReference>
<dbReference type="EMBL" id="PGYQ01000001">
    <property type="protein sequence ID" value="PKL72699.1"/>
    <property type="molecule type" value="Genomic_DNA"/>
</dbReference>
<dbReference type="InterPro" id="IPR003488">
    <property type="entry name" value="DprA"/>
</dbReference>
<comment type="similarity">
    <text evidence="1">Belongs to the DprA/Smf family.</text>
</comment>
<dbReference type="InterPro" id="IPR036388">
    <property type="entry name" value="WH-like_DNA-bd_sf"/>
</dbReference>
<name>A0A2N1UP87_9BACT</name>
<protein>
    <submittedName>
        <fullName evidence="4">DNA-protecting protein DprA</fullName>
    </submittedName>
</protein>
<dbReference type="Gene3D" id="1.10.10.10">
    <property type="entry name" value="Winged helix-like DNA-binding domain superfamily/Winged helix DNA-binding domain"/>
    <property type="match status" value="1"/>
</dbReference>
<dbReference type="PANTHER" id="PTHR43022">
    <property type="entry name" value="PROTEIN SMF"/>
    <property type="match status" value="1"/>
</dbReference>
<dbReference type="InterPro" id="IPR057666">
    <property type="entry name" value="DrpA_SLOG"/>
</dbReference>
<dbReference type="Pfam" id="PF02481">
    <property type="entry name" value="DNA_processg_A"/>
    <property type="match status" value="1"/>
</dbReference>
<feature type="domain" description="Smf/DprA SLOG" evidence="2">
    <location>
        <begin position="78"/>
        <end position="289"/>
    </location>
</feature>
<evidence type="ECO:0000313" key="4">
    <source>
        <dbReference type="EMBL" id="PKL72699.1"/>
    </source>
</evidence>
<dbReference type="NCBIfam" id="TIGR00732">
    <property type="entry name" value="dprA"/>
    <property type="match status" value="1"/>
</dbReference>
<accession>A0A2N1UP87</accession>
<dbReference type="Proteomes" id="UP000233414">
    <property type="component" value="Unassembled WGS sequence"/>
</dbReference>
<evidence type="ECO:0000256" key="1">
    <source>
        <dbReference type="ARBA" id="ARBA00006525"/>
    </source>
</evidence>
<dbReference type="InterPro" id="IPR010994">
    <property type="entry name" value="RuvA_2-like"/>
</dbReference>
<dbReference type="SUPFAM" id="SSF47781">
    <property type="entry name" value="RuvA domain 2-like"/>
    <property type="match status" value="1"/>
</dbReference>
<feature type="domain" description="DprA winged helix" evidence="3">
    <location>
        <begin position="305"/>
        <end position="356"/>
    </location>
</feature>
<proteinExistence type="inferred from homology"/>
<dbReference type="Pfam" id="PF17782">
    <property type="entry name" value="WHD_DprA"/>
    <property type="match status" value="1"/>
</dbReference>